<protein>
    <submittedName>
        <fullName evidence="1">Uncharacterized protein</fullName>
    </submittedName>
</protein>
<name>A0A0A9EM72_ARUDO</name>
<dbReference type="AlphaFoldDB" id="A0A0A9EM72"/>
<evidence type="ECO:0000313" key="1">
    <source>
        <dbReference type="EMBL" id="JAE01197.1"/>
    </source>
</evidence>
<dbReference type="EMBL" id="GBRH01196699">
    <property type="protein sequence ID" value="JAE01197.1"/>
    <property type="molecule type" value="Transcribed_RNA"/>
</dbReference>
<accession>A0A0A9EM72</accession>
<reference evidence="1" key="2">
    <citation type="journal article" date="2015" name="Data Brief">
        <title>Shoot transcriptome of the giant reed, Arundo donax.</title>
        <authorList>
            <person name="Barrero R.A."/>
            <person name="Guerrero F.D."/>
            <person name="Moolhuijzen P."/>
            <person name="Goolsby J.A."/>
            <person name="Tidwell J."/>
            <person name="Bellgard S.E."/>
            <person name="Bellgard M.I."/>
        </authorList>
    </citation>
    <scope>NUCLEOTIDE SEQUENCE</scope>
    <source>
        <tissue evidence="1">Shoot tissue taken approximately 20 cm above the soil surface</tissue>
    </source>
</reference>
<proteinExistence type="predicted"/>
<sequence length="76" mass="8454">MPCSGRCGESRCPEFCLATEVHTRLFPLSVLSVMTWMRSNSICDISNSSNADMVADILKMPVFCANLVEFSLYQQA</sequence>
<reference evidence="1" key="1">
    <citation type="submission" date="2014-09" db="EMBL/GenBank/DDBJ databases">
        <authorList>
            <person name="Magalhaes I.L.F."/>
            <person name="Oliveira U."/>
            <person name="Santos F.R."/>
            <person name="Vidigal T.H.D.A."/>
            <person name="Brescovit A.D."/>
            <person name="Santos A.J."/>
        </authorList>
    </citation>
    <scope>NUCLEOTIDE SEQUENCE</scope>
    <source>
        <tissue evidence="1">Shoot tissue taken approximately 20 cm above the soil surface</tissue>
    </source>
</reference>
<organism evidence="1">
    <name type="scientific">Arundo donax</name>
    <name type="common">Giant reed</name>
    <name type="synonym">Donax arundinaceus</name>
    <dbReference type="NCBI Taxonomy" id="35708"/>
    <lineage>
        <taxon>Eukaryota</taxon>
        <taxon>Viridiplantae</taxon>
        <taxon>Streptophyta</taxon>
        <taxon>Embryophyta</taxon>
        <taxon>Tracheophyta</taxon>
        <taxon>Spermatophyta</taxon>
        <taxon>Magnoliopsida</taxon>
        <taxon>Liliopsida</taxon>
        <taxon>Poales</taxon>
        <taxon>Poaceae</taxon>
        <taxon>PACMAD clade</taxon>
        <taxon>Arundinoideae</taxon>
        <taxon>Arundineae</taxon>
        <taxon>Arundo</taxon>
    </lineage>
</organism>